<accession>A0ABP9V4Y8</accession>
<evidence type="ECO:0000313" key="6">
    <source>
        <dbReference type="EMBL" id="GAA5500349.1"/>
    </source>
</evidence>
<gene>
    <name evidence="6" type="ORF">Dxin01_00069</name>
</gene>
<organism evidence="6 7">
    <name type="scientific">Deinococcus xinjiangensis</name>
    <dbReference type="NCBI Taxonomy" id="457454"/>
    <lineage>
        <taxon>Bacteria</taxon>
        <taxon>Thermotogati</taxon>
        <taxon>Deinococcota</taxon>
        <taxon>Deinococci</taxon>
        <taxon>Deinococcales</taxon>
        <taxon>Deinococcaceae</taxon>
        <taxon>Deinococcus</taxon>
    </lineage>
</organism>
<dbReference type="RefSeq" id="WP_353540339.1">
    <property type="nucleotide sequence ID" value="NZ_BAABRN010000001.1"/>
</dbReference>
<reference evidence="6 7" key="1">
    <citation type="submission" date="2024-02" db="EMBL/GenBank/DDBJ databases">
        <title>Deinococcus xinjiangensis NBRC 107630.</title>
        <authorList>
            <person name="Ichikawa N."/>
            <person name="Katano-Makiyama Y."/>
            <person name="Hidaka K."/>
        </authorList>
    </citation>
    <scope>NUCLEOTIDE SEQUENCE [LARGE SCALE GENOMIC DNA]</scope>
    <source>
        <strain evidence="6 7">NBRC 107630</strain>
    </source>
</reference>
<evidence type="ECO:0000256" key="2">
    <source>
        <dbReference type="ARBA" id="ARBA00022692"/>
    </source>
</evidence>
<evidence type="ECO:0000313" key="7">
    <source>
        <dbReference type="Proteomes" id="UP001458946"/>
    </source>
</evidence>
<dbReference type="Pfam" id="PF01226">
    <property type="entry name" value="Form_Nir_trans"/>
    <property type="match status" value="1"/>
</dbReference>
<keyword evidence="7" id="KW-1185">Reference proteome</keyword>
<evidence type="ECO:0008006" key="8">
    <source>
        <dbReference type="Google" id="ProtNLM"/>
    </source>
</evidence>
<evidence type="ECO:0000256" key="1">
    <source>
        <dbReference type="ARBA" id="ARBA00004141"/>
    </source>
</evidence>
<evidence type="ECO:0000256" key="5">
    <source>
        <dbReference type="SAM" id="Phobius"/>
    </source>
</evidence>
<feature type="transmembrane region" description="Helical" evidence="5">
    <location>
        <begin position="43"/>
        <end position="65"/>
    </location>
</feature>
<evidence type="ECO:0000256" key="4">
    <source>
        <dbReference type="ARBA" id="ARBA00023136"/>
    </source>
</evidence>
<evidence type="ECO:0000256" key="3">
    <source>
        <dbReference type="ARBA" id="ARBA00022989"/>
    </source>
</evidence>
<dbReference type="Gene3D" id="1.20.1080.10">
    <property type="entry name" value="Glycerol uptake facilitator protein"/>
    <property type="match status" value="1"/>
</dbReference>
<proteinExistence type="predicted"/>
<dbReference type="Proteomes" id="UP001458946">
    <property type="component" value="Unassembled WGS sequence"/>
</dbReference>
<keyword evidence="2 5" id="KW-0812">Transmembrane</keyword>
<dbReference type="InterPro" id="IPR023271">
    <property type="entry name" value="Aquaporin-like"/>
</dbReference>
<dbReference type="EMBL" id="BAABRN010000001">
    <property type="protein sequence ID" value="GAA5500349.1"/>
    <property type="molecule type" value="Genomic_DNA"/>
</dbReference>
<sequence length="73" mass="8187">MVSGKRWGGTWFLKYAGAHIPHFRNSVEKLAGLNWTTFFTHNLLPVTLGNIVGGALLVAGVYWFVYRVRPAQP</sequence>
<name>A0ABP9V4Y8_9DEIO</name>
<keyword evidence="3 5" id="KW-1133">Transmembrane helix</keyword>
<comment type="caution">
    <text evidence="6">The sequence shown here is derived from an EMBL/GenBank/DDBJ whole genome shotgun (WGS) entry which is preliminary data.</text>
</comment>
<dbReference type="InterPro" id="IPR000292">
    <property type="entry name" value="For/NO2_transpt"/>
</dbReference>
<keyword evidence="4 5" id="KW-0472">Membrane</keyword>
<comment type="subcellular location">
    <subcellularLocation>
        <location evidence="1">Membrane</location>
        <topology evidence="1">Multi-pass membrane protein</topology>
    </subcellularLocation>
</comment>
<protein>
    <recommendedName>
        <fullName evidence="8">Formate/nitrite transporter</fullName>
    </recommendedName>
</protein>